<gene>
    <name evidence="2" type="ORF">BS50DRAFT_324019</name>
</gene>
<dbReference type="AlphaFoldDB" id="A0A2T2NTR2"/>
<organism evidence="2 3">
    <name type="scientific">Corynespora cassiicola Philippines</name>
    <dbReference type="NCBI Taxonomy" id="1448308"/>
    <lineage>
        <taxon>Eukaryota</taxon>
        <taxon>Fungi</taxon>
        <taxon>Dikarya</taxon>
        <taxon>Ascomycota</taxon>
        <taxon>Pezizomycotina</taxon>
        <taxon>Dothideomycetes</taxon>
        <taxon>Pleosporomycetidae</taxon>
        <taxon>Pleosporales</taxon>
        <taxon>Corynesporascaceae</taxon>
        <taxon>Corynespora</taxon>
    </lineage>
</organism>
<feature type="region of interest" description="Disordered" evidence="1">
    <location>
        <begin position="63"/>
        <end position="88"/>
    </location>
</feature>
<protein>
    <submittedName>
        <fullName evidence="2">Uncharacterized protein</fullName>
    </submittedName>
</protein>
<keyword evidence="3" id="KW-1185">Reference proteome</keyword>
<evidence type="ECO:0000313" key="3">
    <source>
        <dbReference type="Proteomes" id="UP000240883"/>
    </source>
</evidence>
<reference evidence="2 3" key="1">
    <citation type="journal article" date="2018" name="Front. Microbiol.">
        <title>Genome-Wide Analysis of Corynespora cassiicola Leaf Fall Disease Putative Effectors.</title>
        <authorList>
            <person name="Lopez D."/>
            <person name="Ribeiro S."/>
            <person name="Label P."/>
            <person name="Fumanal B."/>
            <person name="Venisse J.S."/>
            <person name="Kohler A."/>
            <person name="de Oliveira R.R."/>
            <person name="Labutti K."/>
            <person name="Lipzen A."/>
            <person name="Lail K."/>
            <person name="Bauer D."/>
            <person name="Ohm R.A."/>
            <person name="Barry K.W."/>
            <person name="Spatafora J."/>
            <person name="Grigoriev I.V."/>
            <person name="Martin F.M."/>
            <person name="Pujade-Renaud V."/>
        </authorList>
    </citation>
    <scope>NUCLEOTIDE SEQUENCE [LARGE SCALE GENOMIC DNA]</scope>
    <source>
        <strain evidence="2 3">Philippines</strain>
    </source>
</reference>
<evidence type="ECO:0000313" key="2">
    <source>
        <dbReference type="EMBL" id="PSN68769.1"/>
    </source>
</evidence>
<dbReference type="Proteomes" id="UP000240883">
    <property type="component" value="Unassembled WGS sequence"/>
</dbReference>
<sequence length="162" mass="17667">MQSKTKRCTKEGKALCTLKINLFAAAYQAVVGERIHRAQSSRPHRVIEKRAVMRGANIAKKATARAHSEERPQCRRPSPPAQATTSKEMCRFGGPPKKKSIFLAHANVRARLFCSLHASERDVRSEDAQVKLLSLCYDGRGLAGMGCSIGALAVGAILAPRE</sequence>
<name>A0A2T2NTR2_CORCC</name>
<evidence type="ECO:0000256" key="1">
    <source>
        <dbReference type="SAM" id="MobiDB-lite"/>
    </source>
</evidence>
<dbReference type="EMBL" id="KZ678133">
    <property type="protein sequence ID" value="PSN68769.1"/>
    <property type="molecule type" value="Genomic_DNA"/>
</dbReference>
<proteinExistence type="predicted"/>
<accession>A0A2T2NTR2</accession>